<keyword evidence="3 9" id="KW-0547">Nucleotide-binding</keyword>
<dbReference type="FunFam" id="1.20.120.140:FF:000002">
    <property type="entry name" value="Signal recognition particle receptor FtsY"/>
    <property type="match status" value="1"/>
</dbReference>
<reference evidence="11" key="1">
    <citation type="submission" date="2021-01" db="EMBL/GenBank/DDBJ databases">
        <title>Draft genome sequence of Acholeplasmataceae bacterium strain Mahy22.</title>
        <authorList>
            <person name="Watanabe M."/>
            <person name="Kojima H."/>
            <person name="Fukui M."/>
        </authorList>
    </citation>
    <scope>NUCLEOTIDE SEQUENCE</scope>
    <source>
        <strain evidence="11">Mahy22</strain>
    </source>
</reference>
<dbReference type="Gene3D" id="1.20.120.140">
    <property type="entry name" value="Signal recognition particle SRP54, nucleotide-binding domain"/>
    <property type="match status" value="1"/>
</dbReference>
<dbReference type="SUPFAM" id="SSF52540">
    <property type="entry name" value="P-loop containing nucleoside triphosphate hydrolases"/>
    <property type="match status" value="1"/>
</dbReference>
<dbReference type="AlphaFoldDB" id="A0A7U9TGP0"/>
<evidence type="ECO:0000256" key="4">
    <source>
        <dbReference type="ARBA" id="ARBA00022801"/>
    </source>
</evidence>
<feature type="binding site" evidence="9">
    <location>
        <begin position="267"/>
        <end position="270"/>
    </location>
    <ligand>
        <name>GTP</name>
        <dbReference type="ChEBI" id="CHEBI:37565"/>
    </ligand>
</feature>
<dbReference type="RefSeq" id="WP_176238440.1">
    <property type="nucleotide sequence ID" value="NZ_AP024412.1"/>
</dbReference>
<dbReference type="SMART" id="SM00963">
    <property type="entry name" value="SRP54_N"/>
    <property type="match status" value="1"/>
</dbReference>
<evidence type="ECO:0000313" key="12">
    <source>
        <dbReference type="Proteomes" id="UP000620133"/>
    </source>
</evidence>
<dbReference type="SUPFAM" id="SSF47364">
    <property type="entry name" value="Domain of the SRP/SRP receptor G-proteins"/>
    <property type="match status" value="1"/>
</dbReference>
<gene>
    <name evidence="9 11" type="primary">ftsY</name>
    <name evidence="11" type="ORF">MPAN_004860</name>
</gene>
<evidence type="ECO:0000256" key="6">
    <source>
        <dbReference type="ARBA" id="ARBA00023136"/>
    </source>
</evidence>
<evidence type="ECO:0000313" key="11">
    <source>
        <dbReference type="EMBL" id="BCR35593.1"/>
    </source>
</evidence>
<dbReference type="InterPro" id="IPR000897">
    <property type="entry name" value="SRP54_GTPase_dom"/>
</dbReference>
<dbReference type="Gene3D" id="3.40.50.300">
    <property type="entry name" value="P-loop containing nucleotide triphosphate hydrolases"/>
    <property type="match status" value="1"/>
</dbReference>
<evidence type="ECO:0000259" key="10">
    <source>
        <dbReference type="PROSITE" id="PS00300"/>
    </source>
</evidence>
<dbReference type="FunFam" id="3.40.50.300:FF:000053">
    <property type="entry name" value="Signal recognition particle receptor FtsY"/>
    <property type="match status" value="1"/>
</dbReference>
<comment type="similarity">
    <text evidence="9">Belongs to the GTP-binding SRP family. FtsY subfamily.</text>
</comment>
<dbReference type="EMBL" id="AP024412">
    <property type="protein sequence ID" value="BCR35593.1"/>
    <property type="molecule type" value="Genomic_DNA"/>
</dbReference>
<organism evidence="11 12">
    <name type="scientific">Mariniplasma anaerobium</name>
    <dbReference type="NCBI Taxonomy" id="2735436"/>
    <lineage>
        <taxon>Bacteria</taxon>
        <taxon>Bacillati</taxon>
        <taxon>Mycoplasmatota</taxon>
        <taxon>Mollicutes</taxon>
        <taxon>Acholeplasmatales</taxon>
        <taxon>Acholeplasmataceae</taxon>
        <taxon>Mariniplasma</taxon>
    </lineage>
</organism>
<dbReference type="PANTHER" id="PTHR43134">
    <property type="entry name" value="SIGNAL RECOGNITION PARTICLE RECEPTOR SUBUNIT ALPHA"/>
    <property type="match status" value="1"/>
</dbReference>
<accession>A0A7U9TGP0</accession>
<comment type="subunit">
    <text evidence="9">Part of the signal recognition particle protein translocation system, which is composed of SRP and FtsY.</text>
</comment>
<dbReference type="SMART" id="SM00382">
    <property type="entry name" value="AAA"/>
    <property type="match status" value="1"/>
</dbReference>
<dbReference type="GO" id="GO:0005737">
    <property type="term" value="C:cytoplasm"/>
    <property type="evidence" value="ECO:0007669"/>
    <property type="project" value="UniProtKB-SubCell"/>
</dbReference>
<dbReference type="PROSITE" id="PS00300">
    <property type="entry name" value="SRP54"/>
    <property type="match status" value="1"/>
</dbReference>
<dbReference type="HAMAP" id="MF_00920">
    <property type="entry name" value="FtsY"/>
    <property type="match status" value="1"/>
</dbReference>
<dbReference type="InterPro" id="IPR042101">
    <property type="entry name" value="SRP54_N_sf"/>
</dbReference>
<name>A0A7U9TGP0_9MOLU</name>
<evidence type="ECO:0000256" key="7">
    <source>
        <dbReference type="ARBA" id="ARBA00023170"/>
    </source>
</evidence>
<keyword evidence="12" id="KW-1185">Reference proteome</keyword>
<keyword evidence="5 9" id="KW-0342">GTP-binding</keyword>
<evidence type="ECO:0000256" key="1">
    <source>
        <dbReference type="ARBA" id="ARBA00022475"/>
    </source>
</evidence>
<comment type="function">
    <text evidence="9">Involved in targeting and insertion of nascent membrane proteins into the cytoplasmic membrane. Acts as a receptor for the complex formed by the signal recognition particle (SRP) and the ribosome-nascent chain (RNC).</text>
</comment>
<keyword evidence="6 9" id="KW-0472">Membrane</keyword>
<dbReference type="InterPro" id="IPR027417">
    <property type="entry name" value="P-loop_NTPase"/>
</dbReference>
<dbReference type="SMART" id="SM00962">
    <property type="entry name" value="SRP54"/>
    <property type="match status" value="1"/>
</dbReference>
<dbReference type="CDD" id="cd17874">
    <property type="entry name" value="FtsY"/>
    <property type="match status" value="1"/>
</dbReference>
<sequence length="320" mass="36126">MGLFKKLFGKKEKNDKYTLGLHKTKESLTDLKEILKKSKTIDDELFDALEDIFIQADIGVDTVVYFIEELRKDVDKKQITDPNDLAEIIVDKMFEIYLKGDLLNTELNFDENELNVYLFVGVNGVGKTTTIGKLAKQLKTDGKKVMLVAGDTFRAGAIEQLKIWGQRSDTYVFAKDSGSDPSSVIYDAIEYAKKENYDVILCDTAGRLQTKVNLMKELEKMKRVIQKTLPHAPQETLLVIDATTGQNGMRQAEVFKDATDVSGIILTKLDGTAKGGIVLAIRHLYDLPIKYVGLGEKIDDLVYFDIEDYIYGLFEDFFRG</sequence>
<evidence type="ECO:0000256" key="8">
    <source>
        <dbReference type="ARBA" id="ARBA00048027"/>
    </source>
</evidence>
<feature type="binding site" evidence="9">
    <location>
        <begin position="203"/>
        <end position="207"/>
    </location>
    <ligand>
        <name>GTP</name>
        <dbReference type="ChEBI" id="CHEBI:37565"/>
    </ligand>
</feature>
<evidence type="ECO:0000256" key="9">
    <source>
        <dbReference type="HAMAP-Rule" id="MF_00920"/>
    </source>
</evidence>
<dbReference type="GO" id="GO:0005047">
    <property type="term" value="F:signal recognition particle binding"/>
    <property type="evidence" value="ECO:0007669"/>
    <property type="project" value="TreeGrafter"/>
</dbReference>
<dbReference type="Proteomes" id="UP000620133">
    <property type="component" value="Chromosome"/>
</dbReference>
<proteinExistence type="inferred from homology"/>
<dbReference type="GO" id="GO:0006614">
    <property type="term" value="P:SRP-dependent cotranslational protein targeting to membrane"/>
    <property type="evidence" value="ECO:0007669"/>
    <property type="project" value="InterPro"/>
</dbReference>
<dbReference type="InterPro" id="IPR003593">
    <property type="entry name" value="AAA+_ATPase"/>
</dbReference>
<dbReference type="InterPro" id="IPR036225">
    <property type="entry name" value="SRP/SRP_N"/>
</dbReference>
<evidence type="ECO:0000256" key="3">
    <source>
        <dbReference type="ARBA" id="ARBA00022741"/>
    </source>
</evidence>
<dbReference type="GO" id="GO:0003924">
    <property type="term" value="F:GTPase activity"/>
    <property type="evidence" value="ECO:0007669"/>
    <property type="project" value="UniProtKB-UniRule"/>
</dbReference>
<dbReference type="Pfam" id="PF02881">
    <property type="entry name" value="SRP54_N"/>
    <property type="match status" value="1"/>
</dbReference>
<comment type="subcellular location">
    <subcellularLocation>
        <location evidence="9">Cell membrane</location>
        <topology evidence="9">Peripheral membrane protein</topology>
        <orientation evidence="9">Cytoplasmic side</orientation>
    </subcellularLocation>
    <subcellularLocation>
        <location evidence="9">Cytoplasm</location>
    </subcellularLocation>
</comment>
<feature type="domain" description="SRP54-type proteins GTP-binding" evidence="10">
    <location>
        <begin position="288"/>
        <end position="301"/>
    </location>
</feature>
<protein>
    <recommendedName>
        <fullName evidence="9">Signal recognition particle receptor FtsY</fullName>
        <shortName evidence="9">SRP receptor</shortName>
        <ecNumber evidence="9">3.6.5.4</ecNumber>
    </recommendedName>
</protein>
<dbReference type="InterPro" id="IPR004390">
    <property type="entry name" value="SR_rcpt_FtsY"/>
</dbReference>
<dbReference type="InterPro" id="IPR013822">
    <property type="entry name" value="Signal_recog_particl_SRP54_hlx"/>
</dbReference>
<feature type="binding site" evidence="9">
    <location>
        <begin position="121"/>
        <end position="128"/>
    </location>
    <ligand>
        <name>GTP</name>
        <dbReference type="ChEBI" id="CHEBI:37565"/>
    </ligand>
</feature>
<dbReference type="GO" id="GO:0005886">
    <property type="term" value="C:plasma membrane"/>
    <property type="evidence" value="ECO:0007669"/>
    <property type="project" value="UniProtKB-SubCell"/>
</dbReference>
<keyword evidence="1 9" id="KW-1003">Cell membrane</keyword>
<evidence type="ECO:0000256" key="2">
    <source>
        <dbReference type="ARBA" id="ARBA00022490"/>
    </source>
</evidence>
<evidence type="ECO:0000256" key="5">
    <source>
        <dbReference type="ARBA" id="ARBA00023134"/>
    </source>
</evidence>
<dbReference type="PANTHER" id="PTHR43134:SF1">
    <property type="entry name" value="SIGNAL RECOGNITION PARTICLE RECEPTOR SUBUNIT ALPHA"/>
    <property type="match status" value="1"/>
</dbReference>
<keyword evidence="2 9" id="KW-0963">Cytoplasm</keyword>
<comment type="catalytic activity">
    <reaction evidence="8 9">
        <text>GTP + H2O = GDP + phosphate + H(+)</text>
        <dbReference type="Rhea" id="RHEA:19669"/>
        <dbReference type="ChEBI" id="CHEBI:15377"/>
        <dbReference type="ChEBI" id="CHEBI:15378"/>
        <dbReference type="ChEBI" id="CHEBI:37565"/>
        <dbReference type="ChEBI" id="CHEBI:43474"/>
        <dbReference type="ChEBI" id="CHEBI:58189"/>
        <dbReference type="EC" id="3.6.5.4"/>
    </reaction>
</comment>
<dbReference type="Pfam" id="PF00448">
    <property type="entry name" value="SRP54"/>
    <property type="match status" value="1"/>
</dbReference>
<dbReference type="NCBIfam" id="TIGR00064">
    <property type="entry name" value="ftsY"/>
    <property type="match status" value="1"/>
</dbReference>
<dbReference type="EC" id="3.6.5.4" evidence="9"/>
<dbReference type="KEGG" id="manr:MPAN_004860"/>
<keyword evidence="4 9" id="KW-0378">Hydrolase</keyword>
<keyword evidence="7 9" id="KW-0675">Receptor</keyword>
<dbReference type="GO" id="GO:0005525">
    <property type="term" value="F:GTP binding"/>
    <property type="evidence" value="ECO:0007669"/>
    <property type="project" value="UniProtKB-UniRule"/>
</dbReference>